<dbReference type="GeneID" id="59293716"/>
<evidence type="ECO:0000313" key="2">
    <source>
        <dbReference type="EMBL" id="KAF6227639.1"/>
    </source>
</evidence>
<evidence type="ECO:0000256" key="1">
    <source>
        <dbReference type="SAM" id="MobiDB-lite"/>
    </source>
</evidence>
<protein>
    <submittedName>
        <fullName evidence="2">Uncharacterized protein</fullName>
    </submittedName>
</protein>
<keyword evidence="3" id="KW-1185">Reference proteome</keyword>
<dbReference type="RefSeq" id="XP_037159130.1">
    <property type="nucleotide sequence ID" value="XM_037313952.1"/>
</dbReference>
<evidence type="ECO:0000313" key="3">
    <source>
        <dbReference type="Proteomes" id="UP000578531"/>
    </source>
</evidence>
<feature type="compositionally biased region" description="Acidic residues" evidence="1">
    <location>
        <begin position="8"/>
        <end position="18"/>
    </location>
</feature>
<dbReference type="EMBL" id="JACCJC010000083">
    <property type="protein sequence ID" value="KAF6227639.1"/>
    <property type="molecule type" value="Genomic_DNA"/>
</dbReference>
<reference evidence="2 3" key="1">
    <citation type="journal article" date="2020" name="Genomics">
        <title>Complete, high-quality genomes from long-read metagenomic sequencing of two wolf lichen thalli reveals enigmatic genome architecture.</title>
        <authorList>
            <person name="McKenzie S.K."/>
            <person name="Walston R.F."/>
            <person name="Allen J.L."/>
        </authorList>
    </citation>
    <scope>NUCLEOTIDE SEQUENCE [LARGE SCALE GENOMIC DNA]</scope>
    <source>
        <strain evidence="2">WasteWater2</strain>
    </source>
</reference>
<accession>A0A8H6CQ66</accession>
<comment type="caution">
    <text evidence="2">The sequence shown here is derived from an EMBL/GenBank/DDBJ whole genome shotgun (WGS) entry which is preliminary data.</text>
</comment>
<feature type="region of interest" description="Disordered" evidence="1">
    <location>
        <begin position="1"/>
        <end position="21"/>
    </location>
</feature>
<dbReference type="OrthoDB" id="3508621at2759"/>
<dbReference type="Proteomes" id="UP000578531">
    <property type="component" value="Unassembled WGS sequence"/>
</dbReference>
<organism evidence="2 3">
    <name type="scientific">Letharia columbiana</name>
    <dbReference type="NCBI Taxonomy" id="112416"/>
    <lineage>
        <taxon>Eukaryota</taxon>
        <taxon>Fungi</taxon>
        <taxon>Dikarya</taxon>
        <taxon>Ascomycota</taxon>
        <taxon>Pezizomycotina</taxon>
        <taxon>Lecanoromycetes</taxon>
        <taxon>OSLEUM clade</taxon>
        <taxon>Lecanoromycetidae</taxon>
        <taxon>Lecanorales</taxon>
        <taxon>Lecanorineae</taxon>
        <taxon>Parmeliaceae</taxon>
        <taxon>Letharia</taxon>
    </lineage>
</organism>
<dbReference type="AlphaFoldDB" id="A0A8H6CQ66"/>
<gene>
    <name evidence="2" type="ORF">HO173_012079</name>
</gene>
<name>A0A8H6CQ66_9LECA</name>
<sequence>MLTPLSLTEEENIDEDPSDGFYTPIRGSRGQLIRDEQTVNVFLLALLSAITAATVPFHTRWLAERNAMVFQKNVQYVARTDGHLRKKNGQSSCLIEVKPRPRRRPNDVSIRVQESAQMAAWISQHGVKSHDPEKDCSIFLLSQDEDEIYLTFPHFTEAYGKDDKNMADLKDTDFLRMREYGPFFLQSKNDVRHVARFLHAYTLHVSRQ</sequence>
<proteinExistence type="predicted"/>